<organism evidence="6 7">
    <name type="scientific">Tanacetum coccineum</name>
    <dbReference type="NCBI Taxonomy" id="301880"/>
    <lineage>
        <taxon>Eukaryota</taxon>
        <taxon>Viridiplantae</taxon>
        <taxon>Streptophyta</taxon>
        <taxon>Embryophyta</taxon>
        <taxon>Tracheophyta</taxon>
        <taxon>Spermatophyta</taxon>
        <taxon>Magnoliopsida</taxon>
        <taxon>eudicotyledons</taxon>
        <taxon>Gunneridae</taxon>
        <taxon>Pentapetalae</taxon>
        <taxon>asterids</taxon>
        <taxon>campanulids</taxon>
        <taxon>Asterales</taxon>
        <taxon>Asteraceae</taxon>
        <taxon>Asteroideae</taxon>
        <taxon>Anthemideae</taxon>
        <taxon>Anthemidinae</taxon>
        <taxon>Tanacetum</taxon>
    </lineage>
</organism>
<evidence type="ECO:0000256" key="2">
    <source>
        <dbReference type="ARBA" id="ARBA00023277"/>
    </source>
</evidence>
<accession>A0ABQ5IZ83</accession>
<comment type="catalytic activity">
    <reaction evidence="4">
        <text>Hydrolysis of terminal non-reducing beta-D-fructofuranoside residues in beta-D-fructofuranosides.</text>
        <dbReference type="EC" id="3.2.1.26"/>
    </reaction>
</comment>
<dbReference type="Proteomes" id="UP001151760">
    <property type="component" value="Unassembled WGS sequence"/>
</dbReference>
<evidence type="ECO:0000256" key="1">
    <source>
        <dbReference type="ARBA" id="ARBA00022801"/>
    </source>
</evidence>
<evidence type="ECO:0000313" key="6">
    <source>
        <dbReference type="EMBL" id="GJU04259.1"/>
    </source>
</evidence>
<evidence type="ECO:0000313" key="7">
    <source>
        <dbReference type="Proteomes" id="UP001151760"/>
    </source>
</evidence>
<comment type="function">
    <text evidence="4">Invertase that cleaves sucrose into glucose and fructose.</text>
</comment>
<reference evidence="6" key="1">
    <citation type="journal article" date="2022" name="Int. J. Mol. Sci.">
        <title>Draft Genome of Tanacetum Coccineum: Genomic Comparison of Closely Related Tanacetum-Family Plants.</title>
        <authorList>
            <person name="Yamashiro T."/>
            <person name="Shiraishi A."/>
            <person name="Nakayama K."/>
            <person name="Satake H."/>
        </authorList>
    </citation>
    <scope>NUCLEOTIDE SEQUENCE</scope>
</reference>
<dbReference type="Pfam" id="PF08293">
    <property type="entry name" value="MRP-S33"/>
    <property type="match status" value="1"/>
</dbReference>
<keyword evidence="5" id="KW-1133">Transmembrane helix</keyword>
<sequence length="471" mass="53784">MFLLEKLRLEHLGHTRMDKSHHMSIGQEVLYSYSKVKEYSICHFGYDSLVSQKPDPHLLVNLNDDQMALRSFVAEAAVTGVVEARAKIFGHVLNPTDHKTGNKILRQPIIGKKVVAWYPPDIRKEDPTTVAHKEKEDLPLYLEWAPDDILSEDPTYKKDENDTSISGEQEVTNYTRDLEEMQSLLRDDYLASLRRKEIGLRNVSSIPEMDDFELTSFWIDQGLPSKERNHLMRGGRSGLDTLASSIRNSFEPRPMIAESWDYLRKSLVRGQPVGRIAAYDQASEKVLNYDQLFVRAFVPSAVAFLMNVLEIIVLRKQKRKCRRQVIRGKLALVDLAGSSETGLRNVSSVCSIPEMDDFELTKLLDRPRLTIKRDKSFDERSLSDMSISRGLDNLDIAYSPGGRSVSTRWYNCCLYDHASEEVLNYDQDFVPSAMAFLMNGEPDIVKNFLLKTLLHVNGKHGRYNEARKVPG</sequence>
<name>A0ABQ5IZ83_9ASTR</name>
<evidence type="ECO:0000256" key="5">
    <source>
        <dbReference type="SAM" id="Phobius"/>
    </source>
</evidence>
<keyword evidence="1 4" id="KW-0378">Hydrolase</keyword>
<dbReference type="Pfam" id="PF12899">
    <property type="entry name" value="Glyco_hydro_100"/>
    <property type="match status" value="2"/>
</dbReference>
<feature type="transmembrane region" description="Helical" evidence="5">
    <location>
        <begin position="292"/>
        <end position="314"/>
    </location>
</feature>
<dbReference type="EMBL" id="BQNB010021232">
    <property type="protein sequence ID" value="GJU04259.1"/>
    <property type="molecule type" value="Genomic_DNA"/>
</dbReference>
<dbReference type="InterPro" id="IPR024746">
    <property type="entry name" value="Glyco_hydro_100"/>
</dbReference>
<gene>
    <name evidence="6" type="ORF">Tco_1114597</name>
</gene>
<keyword evidence="7" id="KW-1185">Reference proteome</keyword>
<dbReference type="PANTHER" id="PTHR31916:SF15">
    <property type="entry name" value="ALKALINE_NEUTRAL INVERTASE D-RELATED"/>
    <property type="match status" value="1"/>
</dbReference>
<keyword evidence="3 4" id="KW-0326">Glycosidase</keyword>
<comment type="caution">
    <text evidence="6">The sequence shown here is derived from an EMBL/GenBank/DDBJ whole genome shotgun (WGS) entry which is preliminary data.</text>
</comment>
<keyword evidence="5" id="KW-0472">Membrane</keyword>
<protein>
    <recommendedName>
        <fullName evidence="4">Alkaline/neutral invertase</fullName>
        <ecNumber evidence="4">3.2.1.26</ecNumber>
    </recommendedName>
</protein>
<evidence type="ECO:0000256" key="4">
    <source>
        <dbReference type="RuleBase" id="RU367047"/>
    </source>
</evidence>
<dbReference type="PANTHER" id="PTHR31916">
    <property type="match status" value="1"/>
</dbReference>
<evidence type="ECO:0000256" key="3">
    <source>
        <dbReference type="ARBA" id="ARBA00023295"/>
    </source>
</evidence>
<dbReference type="InterPro" id="IPR013219">
    <property type="entry name" value="Ribosomal_mS33"/>
</dbReference>
<comment type="similarity">
    <text evidence="4">Belongs to the glycosyl hydrolase 100 family.</text>
</comment>
<keyword evidence="5" id="KW-0812">Transmembrane</keyword>
<reference evidence="6" key="2">
    <citation type="submission" date="2022-01" db="EMBL/GenBank/DDBJ databases">
        <authorList>
            <person name="Yamashiro T."/>
            <person name="Shiraishi A."/>
            <person name="Satake H."/>
            <person name="Nakayama K."/>
        </authorList>
    </citation>
    <scope>NUCLEOTIDE SEQUENCE</scope>
</reference>
<proteinExistence type="inferred from homology"/>
<keyword evidence="2 4" id="KW-0119">Carbohydrate metabolism</keyword>
<dbReference type="EC" id="3.2.1.26" evidence="4"/>